<gene>
    <name evidence="1" type="ORF">ACFONL_11195</name>
</gene>
<dbReference type="PANTHER" id="PTHR43344:SF21">
    <property type="entry name" value="POLYOL PHOSPHATE PHOSPHATASE PYP1"/>
    <property type="match status" value="1"/>
</dbReference>
<dbReference type="NCBIfam" id="TIGR01488">
    <property type="entry name" value="HAD-SF-IB"/>
    <property type="match status" value="1"/>
</dbReference>
<dbReference type="Pfam" id="PF12710">
    <property type="entry name" value="HAD"/>
    <property type="match status" value="1"/>
</dbReference>
<reference evidence="2" key="1">
    <citation type="journal article" date="2019" name="Int. J. Syst. Evol. Microbiol.">
        <title>The Global Catalogue of Microorganisms (GCM) 10K type strain sequencing project: providing services to taxonomists for standard genome sequencing and annotation.</title>
        <authorList>
            <consortium name="The Broad Institute Genomics Platform"/>
            <consortium name="The Broad Institute Genome Sequencing Center for Infectious Disease"/>
            <person name="Wu L."/>
            <person name="Ma J."/>
        </authorList>
    </citation>
    <scope>NUCLEOTIDE SEQUENCE [LARGE SCALE GENOMIC DNA]</scope>
    <source>
        <strain evidence="2">KCTC 42282</strain>
    </source>
</reference>
<evidence type="ECO:0000313" key="1">
    <source>
        <dbReference type="EMBL" id="MFC3637930.1"/>
    </source>
</evidence>
<dbReference type="RefSeq" id="WP_191320726.1">
    <property type="nucleotide sequence ID" value="NZ_BNCG01000023.1"/>
</dbReference>
<dbReference type="EMBL" id="JBHRYC010000052">
    <property type="protein sequence ID" value="MFC3637930.1"/>
    <property type="molecule type" value="Genomic_DNA"/>
</dbReference>
<protein>
    <submittedName>
        <fullName evidence="1">HAD-IB family phosphatase</fullName>
    </submittedName>
</protein>
<proteinExistence type="predicted"/>
<dbReference type="SUPFAM" id="SSF56784">
    <property type="entry name" value="HAD-like"/>
    <property type="match status" value="1"/>
</dbReference>
<keyword evidence="2" id="KW-1185">Reference proteome</keyword>
<dbReference type="PANTHER" id="PTHR43344">
    <property type="entry name" value="PHOSPHOSERINE PHOSPHATASE"/>
    <property type="match status" value="1"/>
</dbReference>
<evidence type="ECO:0000313" key="2">
    <source>
        <dbReference type="Proteomes" id="UP001595704"/>
    </source>
</evidence>
<accession>A0ABV7UGU3</accession>
<comment type="caution">
    <text evidence="1">The sequence shown here is derived from an EMBL/GenBank/DDBJ whole genome shotgun (WGS) entry which is preliminary data.</text>
</comment>
<sequence>MQWHLIIDFDGTISCEDTTDRVLQRFALPGWEDIEADWIAGRIGSRECMARQIGLLRATPEAFDAFVSELALDPGFSSLLALCRRNGIPATIVSDGLDRTIHALLRRHGVHGLPVFANRLEHLHGDRWRLSSPHAAASCVSGTCKCGVAGAVGLSSAILIGDGRSDFCLAGQAGFVLAKNSLISHCEDNAAPHLPFRDLAEATGLLTALFEAGGLFAPRKPAVRNVASQSAFTQPALNTHAVAPRVRTRAAGCQLS</sequence>
<dbReference type="InterPro" id="IPR023214">
    <property type="entry name" value="HAD_sf"/>
</dbReference>
<dbReference type="Gene3D" id="3.90.1470.20">
    <property type="match status" value="1"/>
</dbReference>
<name>A0ABV7UGU3_9HYPH</name>
<dbReference type="InterPro" id="IPR036412">
    <property type="entry name" value="HAD-like_sf"/>
</dbReference>
<organism evidence="1 2">
    <name type="scientific">Camelimonas fluminis</name>
    <dbReference type="NCBI Taxonomy" id="1576911"/>
    <lineage>
        <taxon>Bacteria</taxon>
        <taxon>Pseudomonadati</taxon>
        <taxon>Pseudomonadota</taxon>
        <taxon>Alphaproteobacteria</taxon>
        <taxon>Hyphomicrobiales</taxon>
        <taxon>Chelatococcaceae</taxon>
        <taxon>Camelimonas</taxon>
    </lineage>
</organism>
<dbReference type="Proteomes" id="UP001595704">
    <property type="component" value="Unassembled WGS sequence"/>
</dbReference>
<dbReference type="Gene3D" id="3.40.50.1000">
    <property type="entry name" value="HAD superfamily/HAD-like"/>
    <property type="match status" value="1"/>
</dbReference>
<dbReference type="InterPro" id="IPR050582">
    <property type="entry name" value="HAD-like_SerB"/>
</dbReference>